<organism evidence="1 2">
    <name type="scientific">Delftia acidovorans (strain DSM 14801 / SPH-1)</name>
    <dbReference type="NCBI Taxonomy" id="398578"/>
    <lineage>
        <taxon>Bacteria</taxon>
        <taxon>Pseudomonadati</taxon>
        <taxon>Pseudomonadota</taxon>
        <taxon>Betaproteobacteria</taxon>
        <taxon>Burkholderiales</taxon>
        <taxon>Comamonadaceae</taxon>
        <taxon>Delftia</taxon>
    </lineage>
</organism>
<dbReference type="HOGENOM" id="CLU_2355106_0_0_4"/>
<protein>
    <recommendedName>
        <fullName evidence="3">DNA-binding protein</fullName>
    </recommendedName>
</protein>
<dbReference type="InterPro" id="IPR026365">
    <property type="entry name" value="BcepMu_gp16"/>
</dbReference>
<dbReference type="NCBIfam" id="TIGR04111">
    <property type="entry name" value="BcepMu_gp16"/>
    <property type="match status" value="1"/>
</dbReference>
<evidence type="ECO:0008006" key="3">
    <source>
        <dbReference type="Google" id="ProtNLM"/>
    </source>
</evidence>
<keyword evidence="2" id="KW-1185">Reference proteome</keyword>
<dbReference type="STRING" id="398578.Daci_1701"/>
<dbReference type="KEGG" id="dac:Daci_1701"/>
<gene>
    <name evidence="1" type="ordered locus">Daci_1701</name>
</gene>
<evidence type="ECO:0000313" key="1">
    <source>
        <dbReference type="EMBL" id="ABX34344.1"/>
    </source>
</evidence>
<reference evidence="2" key="2">
    <citation type="submission" date="2007-11" db="EMBL/GenBank/DDBJ databases">
        <title>Complete sequence of Delftia acidovorans DSM 14801 / SPH-1.</title>
        <authorList>
            <person name="Copeland A."/>
            <person name="Lucas S."/>
            <person name="Lapidus A."/>
            <person name="Barry K."/>
            <person name="Glavina del Rio T."/>
            <person name="Dalin E."/>
            <person name="Tice H."/>
            <person name="Pitluck S."/>
            <person name="Lowry S."/>
            <person name="Clum A."/>
            <person name="Schmutz J."/>
            <person name="Larimer F."/>
            <person name="Land M."/>
            <person name="Hauser L."/>
            <person name="Kyrpides N."/>
            <person name="Kim E."/>
            <person name="Schleheck D."/>
            <person name="Richardson P."/>
        </authorList>
    </citation>
    <scope>NUCLEOTIDE SEQUENCE [LARGE SCALE GENOMIC DNA]</scope>
    <source>
        <strain evidence="2">DSM 14801 / SPH-1</strain>
    </source>
</reference>
<name>A9BSY4_DELAS</name>
<accession>A9BSY4</accession>
<dbReference type="AlphaFoldDB" id="A9BSY4"/>
<proteinExistence type="predicted"/>
<evidence type="ECO:0000313" key="2">
    <source>
        <dbReference type="Proteomes" id="UP000000784"/>
    </source>
</evidence>
<sequence>MKEVGEKVKQASSVIREQFLLHGVSVREWALARGFSVALVYAVLAGKSKASRGKSYEIAIALGMLEHPKVEVIPAFVNDVHLHRRQQKLLQERPMT</sequence>
<dbReference type="EMBL" id="CP000884">
    <property type="protein sequence ID" value="ABX34344.1"/>
    <property type="molecule type" value="Genomic_DNA"/>
</dbReference>
<reference evidence="1 2" key="1">
    <citation type="journal article" date="2004" name="Appl. Environ. Microbiol.">
        <title>Mineralization of individual congeners of linear alkylbenzenesulfonate by defined pairs of heterotrophic bacteria.</title>
        <authorList>
            <person name="Schleheck D."/>
            <person name="Knepper T.P."/>
            <person name="Fischer K."/>
            <person name="Cook A.M."/>
        </authorList>
    </citation>
    <scope>NUCLEOTIDE SEQUENCE [LARGE SCALE GENOMIC DNA]</scope>
    <source>
        <strain evidence="2">DSM 14801 / SPH-1</strain>
    </source>
</reference>
<dbReference type="Proteomes" id="UP000000784">
    <property type="component" value="Chromosome"/>
</dbReference>